<evidence type="ECO:0000256" key="9">
    <source>
        <dbReference type="ARBA" id="ARBA00023137"/>
    </source>
</evidence>
<dbReference type="InterPro" id="IPR008271">
    <property type="entry name" value="Ser/Thr_kinase_AS"/>
</dbReference>
<evidence type="ECO:0000256" key="4">
    <source>
        <dbReference type="ARBA" id="ARBA00022527"/>
    </source>
</evidence>
<keyword evidence="7 19" id="KW-0418">Kinase</keyword>
<proteinExistence type="predicted"/>
<evidence type="ECO:0000256" key="5">
    <source>
        <dbReference type="ARBA" id="ARBA00022679"/>
    </source>
</evidence>
<keyword evidence="3" id="KW-0963">Cytoplasm</keyword>
<evidence type="ECO:0000256" key="11">
    <source>
        <dbReference type="ARBA" id="ARBA00041268"/>
    </source>
</evidence>
<keyword evidence="18" id="KW-1185">Reference proteome</keyword>
<gene>
    <name evidence="19" type="primary">LOC108737277</name>
</gene>
<organism evidence="18 19">
    <name type="scientific">Agrilus planipennis</name>
    <name type="common">Emerald ash borer</name>
    <name type="synonym">Agrilus marcopoli</name>
    <dbReference type="NCBI Taxonomy" id="224129"/>
    <lineage>
        <taxon>Eukaryota</taxon>
        <taxon>Metazoa</taxon>
        <taxon>Ecdysozoa</taxon>
        <taxon>Arthropoda</taxon>
        <taxon>Hexapoda</taxon>
        <taxon>Insecta</taxon>
        <taxon>Pterygota</taxon>
        <taxon>Neoptera</taxon>
        <taxon>Endopterygota</taxon>
        <taxon>Coleoptera</taxon>
        <taxon>Polyphaga</taxon>
        <taxon>Elateriformia</taxon>
        <taxon>Buprestoidea</taxon>
        <taxon>Buprestidae</taxon>
        <taxon>Agrilinae</taxon>
        <taxon>Agrilus</taxon>
    </lineage>
</organism>
<evidence type="ECO:0000256" key="15">
    <source>
        <dbReference type="ARBA" id="ARBA00051680"/>
    </source>
</evidence>
<dbReference type="GO" id="GO:0004674">
    <property type="term" value="F:protein serine/threonine kinase activity"/>
    <property type="evidence" value="ECO:0007669"/>
    <property type="project" value="UniProtKB-KW"/>
</dbReference>
<feature type="binding site" evidence="16">
    <location>
        <position position="322"/>
    </location>
    <ligand>
        <name>ATP</name>
        <dbReference type="ChEBI" id="CHEBI:30616"/>
    </ligand>
</feature>
<dbReference type="SMART" id="SM00220">
    <property type="entry name" value="S_TKc"/>
    <property type="match status" value="1"/>
</dbReference>
<sequence length="564" mass="64153">MANMQSEIHSNFIRSFILTAFDMARDIQITPRRISYAQQSEGELYKTLVKIAGEKQEEIARIIQVTLQDMKSNVPEVLEDYIQRDSNCQNSGKMATMEIQQLVLRKLGKSVAKQLLQSVGCLQESFTGTLQRCLENLEKKCNDQEGNLLASDAVKQIITAAYNIELKSSSSFSVVSSFMDRLRKFIQHFQMPWSTCSQPQLNYQWQLQVATDMIDSLSASRLAKSISSQFQEHVKSSHNAFHSAMRSLENQLSGKLERTEEQRIAIRKHYAPTFARLALYSTSLCDCVRYGMPKQTREIGRGQYGVVYSCEPWGGVNPCAVKSVVPPDDRHWNDLAMEFYYTRTIPEHSRIVKLRGSVIDLQYGGGCSPAVLLVMERMTKDLYCGLKSGLSWNKRLQIAIDVVEGIRYLHSQGLVHRDIKLKNVLLDGEDRAKLTDFGFCIPEAMMSGSIVGTPVHMAPELLSGQYDSSVDVYAFGVLFWYICANQVRLPLVFEQFQNKEQLWCNVRKGVRPEYLPQFSPECWHLMEQCWAAEPSQRPLLGYVQPQLETIRDKNLTSSPQDTVG</sequence>
<keyword evidence="5" id="KW-0808">Transferase</keyword>
<dbReference type="GO" id="GO:0005524">
    <property type="term" value="F:ATP binding"/>
    <property type="evidence" value="ECO:0007669"/>
    <property type="project" value="UniProtKB-UniRule"/>
</dbReference>
<evidence type="ECO:0000256" key="2">
    <source>
        <dbReference type="ARBA" id="ARBA00013203"/>
    </source>
</evidence>
<dbReference type="GO" id="GO:0005737">
    <property type="term" value="C:cytoplasm"/>
    <property type="evidence" value="ECO:0007669"/>
    <property type="project" value="UniProtKB-SubCell"/>
</dbReference>
<reference evidence="19" key="1">
    <citation type="submission" date="2025-08" db="UniProtKB">
        <authorList>
            <consortium name="RefSeq"/>
        </authorList>
    </citation>
    <scope>IDENTIFICATION</scope>
    <source>
        <tissue evidence="19">Entire body</tissue>
    </source>
</reference>
<evidence type="ECO:0000256" key="8">
    <source>
        <dbReference type="ARBA" id="ARBA00022840"/>
    </source>
</evidence>
<dbReference type="EC" id="2.7.12.1" evidence="2"/>
<comment type="catalytic activity">
    <reaction evidence="14">
        <text>L-threonyl-[protein] + ATP = O-phospho-L-threonyl-[protein] + ADP + H(+)</text>
        <dbReference type="Rhea" id="RHEA:46608"/>
        <dbReference type="Rhea" id="RHEA-COMP:11060"/>
        <dbReference type="Rhea" id="RHEA-COMP:11605"/>
        <dbReference type="ChEBI" id="CHEBI:15378"/>
        <dbReference type="ChEBI" id="CHEBI:30013"/>
        <dbReference type="ChEBI" id="CHEBI:30616"/>
        <dbReference type="ChEBI" id="CHEBI:61977"/>
        <dbReference type="ChEBI" id="CHEBI:456216"/>
        <dbReference type="EC" id="2.7.12.1"/>
    </reaction>
</comment>
<feature type="domain" description="Protein kinase" evidence="17">
    <location>
        <begin position="293"/>
        <end position="547"/>
    </location>
</feature>
<evidence type="ECO:0000256" key="14">
    <source>
        <dbReference type="ARBA" id="ARBA00049308"/>
    </source>
</evidence>
<dbReference type="PROSITE" id="PS50011">
    <property type="entry name" value="PROTEIN_KINASE_DOM"/>
    <property type="match status" value="1"/>
</dbReference>
<comment type="subcellular location">
    <subcellularLocation>
        <location evidence="1">Cytoplasm</location>
    </subcellularLocation>
</comment>
<dbReference type="PANTHER" id="PTHR46392">
    <property type="entry name" value="DUAL SERINE/THREONINE AND TYROSINE PROTEIN KINASE"/>
    <property type="match status" value="1"/>
</dbReference>
<dbReference type="GO" id="GO:0043066">
    <property type="term" value="P:negative regulation of apoptotic process"/>
    <property type="evidence" value="ECO:0007669"/>
    <property type="project" value="TreeGrafter"/>
</dbReference>
<keyword evidence="4" id="KW-0723">Serine/threonine-protein kinase</keyword>
<dbReference type="Pfam" id="PF00069">
    <property type="entry name" value="Pkinase"/>
    <property type="match status" value="1"/>
</dbReference>
<evidence type="ECO:0000256" key="12">
    <source>
        <dbReference type="ARBA" id="ARBA00042638"/>
    </source>
</evidence>
<dbReference type="InterPro" id="IPR017441">
    <property type="entry name" value="Protein_kinase_ATP_BS"/>
</dbReference>
<dbReference type="PANTHER" id="PTHR46392:SF1">
    <property type="entry name" value="DUAL SERINE_THREONINE AND TYROSINE PROTEIN KINASE"/>
    <property type="match status" value="1"/>
</dbReference>
<dbReference type="GO" id="GO:0070374">
    <property type="term" value="P:positive regulation of ERK1 and ERK2 cascade"/>
    <property type="evidence" value="ECO:0007669"/>
    <property type="project" value="TreeGrafter"/>
</dbReference>
<comment type="catalytic activity">
    <reaction evidence="13">
        <text>L-seryl-[protein] + ATP = O-phospho-L-seryl-[protein] + ADP + H(+)</text>
        <dbReference type="Rhea" id="RHEA:17989"/>
        <dbReference type="Rhea" id="RHEA-COMP:9863"/>
        <dbReference type="Rhea" id="RHEA-COMP:11604"/>
        <dbReference type="ChEBI" id="CHEBI:15378"/>
        <dbReference type="ChEBI" id="CHEBI:29999"/>
        <dbReference type="ChEBI" id="CHEBI:30616"/>
        <dbReference type="ChEBI" id="CHEBI:83421"/>
        <dbReference type="ChEBI" id="CHEBI:456216"/>
        <dbReference type="EC" id="2.7.12.1"/>
    </reaction>
</comment>
<evidence type="ECO:0000313" key="18">
    <source>
        <dbReference type="Proteomes" id="UP000192223"/>
    </source>
</evidence>
<comment type="catalytic activity">
    <reaction evidence="15">
        <text>L-tyrosyl-[protein] + ATP = O-phospho-L-tyrosyl-[protein] + ADP + H(+)</text>
        <dbReference type="Rhea" id="RHEA:10596"/>
        <dbReference type="Rhea" id="RHEA-COMP:10136"/>
        <dbReference type="Rhea" id="RHEA-COMP:20101"/>
        <dbReference type="ChEBI" id="CHEBI:15378"/>
        <dbReference type="ChEBI" id="CHEBI:30616"/>
        <dbReference type="ChEBI" id="CHEBI:46858"/>
        <dbReference type="ChEBI" id="CHEBI:61978"/>
        <dbReference type="ChEBI" id="CHEBI:456216"/>
        <dbReference type="EC" id="2.7.12.1"/>
    </reaction>
</comment>
<evidence type="ECO:0000256" key="16">
    <source>
        <dbReference type="PROSITE-ProRule" id="PRU10141"/>
    </source>
</evidence>
<dbReference type="PROSITE" id="PS00108">
    <property type="entry name" value="PROTEIN_KINASE_ST"/>
    <property type="match status" value="1"/>
</dbReference>
<dbReference type="GO" id="GO:0045743">
    <property type="term" value="P:positive regulation of fibroblast growth factor receptor signaling pathway"/>
    <property type="evidence" value="ECO:0007669"/>
    <property type="project" value="TreeGrafter"/>
</dbReference>
<dbReference type="SUPFAM" id="SSF56112">
    <property type="entry name" value="Protein kinase-like (PK-like)"/>
    <property type="match status" value="1"/>
</dbReference>
<dbReference type="Proteomes" id="UP000192223">
    <property type="component" value="Unplaced"/>
</dbReference>
<keyword evidence="8 16" id="KW-0067">ATP-binding</keyword>
<dbReference type="GeneID" id="108737277"/>
<dbReference type="Gene3D" id="1.10.510.10">
    <property type="entry name" value="Transferase(Phosphotransferase) domain 1"/>
    <property type="match status" value="1"/>
</dbReference>
<dbReference type="GO" id="GO:0044344">
    <property type="term" value="P:cellular response to fibroblast growth factor stimulus"/>
    <property type="evidence" value="ECO:0007669"/>
    <property type="project" value="TreeGrafter"/>
</dbReference>
<dbReference type="PROSITE" id="PS00107">
    <property type="entry name" value="PROTEIN_KINASE_ATP"/>
    <property type="match status" value="1"/>
</dbReference>
<dbReference type="OrthoDB" id="122279at2759"/>
<name>A0A7F5R115_AGRPL</name>
<keyword evidence="6 16" id="KW-0547">Nucleotide-binding</keyword>
<evidence type="ECO:0000256" key="6">
    <source>
        <dbReference type="ARBA" id="ARBA00022741"/>
    </source>
</evidence>
<protein>
    <recommendedName>
        <fullName evidence="10">Dual serine/threonine and tyrosine protein kinase</fullName>
        <ecNumber evidence="2">2.7.12.1</ecNumber>
    </recommendedName>
    <alternativeName>
        <fullName evidence="12">Dusty protein kinase</fullName>
    </alternativeName>
    <alternativeName>
        <fullName evidence="11">Receptor-interacting serine/threonine-protein kinase 5</fullName>
    </alternativeName>
</protein>
<evidence type="ECO:0000259" key="17">
    <source>
        <dbReference type="PROSITE" id="PS50011"/>
    </source>
</evidence>
<dbReference type="InterPro" id="IPR011009">
    <property type="entry name" value="Kinase-like_dom_sf"/>
</dbReference>
<dbReference type="GO" id="GO:0004712">
    <property type="term" value="F:protein serine/threonine/tyrosine kinase activity"/>
    <property type="evidence" value="ECO:0007669"/>
    <property type="project" value="UniProtKB-EC"/>
</dbReference>
<accession>A0A7F5R115</accession>
<evidence type="ECO:0000256" key="3">
    <source>
        <dbReference type="ARBA" id="ARBA00022490"/>
    </source>
</evidence>
<dbReference type="InParanoid" id="A0A7F5R115"/>
<dbReference type="InterPro" id="IPR000719">
    <property type="entry name" value="Prot_kinase_dom"/>
</dbReference>
<evidence type="ECO:0000256" key="7">
    <source>
        <dbReference type="ARBA" id="ARBA00022777"/>
    </source>
</evidence>
<dbReference type="InterPro" id="IPR051302">
    <property type="entry name" value="Dual_SerThr-Tyr_Kinase"/>
</dbReference>
<evidence type="ECO:0000313" key="19">
    <source>
        <dbReference type="RefSeq" id="XP_025831390.1"/>
    </source>
</evidence>
<evidence type="ECO:0000256" key="1">
    <source>
        <dbReference type="ARBA" id="ARBA00004496"/>
    </source>
</evidence>
<dbReference type="KEGG" id="apln:108737277"/>
<dbReference type="GO" id="GO:0004713">
    <property type="term" value="F:protein tyrosine kinase activity"/>
    <property type="evidence" value="ECO:0007669"/>
    <property type="project" value="UniProtKB-KW"/>
</dbReference>
<dbReference type="RefSeq" id="XP_025831390.1">
    <property type="nucleotide sequence ID" value="XM_025975605.1"/>
</dbReference>
<evidence type="ECO:0000256" key="10">
    <source>
        <dbReference type="ARBA" id="ARBA00040421"/>
    </source>
</evidence>
<dbReference type="AlphaFoldDB" id="A0A7F5R115"/>
<evidence type="ECO:0000256" key="13">
    <source>
        <dbReference type="ARBA" id="ARBA00049003"/>
    </source>
</evidence>
<keyword evidence="9" id="KW-0829">Tyrosine-protein kinase</keyword>